<sequence>MGPHWLRFLGVTVPLALLCSSAHAAVKPFISSAAEYRTECKTCPRSLCPNKLYYEGNDAMNVTCWTRGTKIMGDNLWLKTGANCYITQYDILEYEGDYTEDLKYCGRASEEQDLTLEDGTLRYKTECRVCPELSCDPVAFLPEETDLTLTCWTNESTQVVIDDPYWLKTTNNCYVAQIGLYDKPDITYLDNCGPIPFLELLHHYNENGTSDPNKRSAEPLPAPAPEPIPAEQTSHYLVNVTVGEEYAYCRSCPEQKCKVEKRYEFQQEVWLQCIKQSSNGTYWAETTDFCYVDGKDIWEDITGDFYRIPQCSWFEDPGTVPADPEDN</sequence>
<reference evidence="3" key="1">
    <citation type="journal article" date="2020" name="Stud. Mycol.">
        <title>101 Dothideomycetes genomes: a test case for predicting lifestyles and emergence of pathogens.</title>
        <authorList>
            <person name="Haridas S."/>
            <person name="Albert R."/>
            <person name="Binder M."/>
            <person name="Bloem J."/>
            <person name="Labutti K."/>
            <person name="Salamov A."/>
            <person name="Andreopoulos B."/>
            <person name="Baker S."/>
            <person name="Barry K."/>
            <person name="Bills G."/>
            <person name="Bluhm B."/>
            <person name="Cannon C."/>
            <person name="Castanera R."/>
            <person name="Culley D."/>
            <person name="Daum C."/>
            <person name="Ezra D."/>
            <person name="Gonzalez J."/>
            <person name="Henrissat B."/>
            <person name="Kuo A."/>
            <person name="Liang C."/>
            <person name="Lipzen A."/>
            <person name="Lutzoni F."/>
            <person name="Magnuson J."/>
            <person name="Mondo S."/>
            <person name="Nolan M."/>
            <person name="Ohm R."/>
            <person name="Pangilinan J."/>
            <person name="Park H.-J."/>
            <person name="Ramirez L."/>
            <person name="Alfaro M."/>
            <person name="Sun H."/>
            <person name="Tritt A."/>
            <person name="Yoshinaga Y."/>
            <person name="Zwiers L.-H."/>
            <person name="Turgeon B."/>
            <person name="Goodwin S."/>
            <person name="Spatafora J."/>
            <person name="Crous P."/>
            <person name="Grigoriev I."/>
        </authorList>
    </citation>
    <scope>NUCLEOTIDE SEQUENCE</scope>
    <source>
        <strain evidence="3">CBS 123094</strain>
    </source>
</reference>
<name>A0A6A5WSA5_9PLEO</name>
<gene>
    <name evidence="3" type="ORF">P154DRAFT_544814</name>
</gene>
<dbReference type="OrthoDB" id="5358886at2759"/>
<accession>A0A6A5WSA5</accession>
<protein>
    <submittedName>
        <fullName evidence="3">Uncharacterized protein</fullName>
    </submittedName>
</protein>
<evidence type="ECO:0000313" key="3">
    <source>
        <dbReference type="EMBL" id="KAF2001955.1"/>
    </source>
</evidence>
<feature type="region of interest" description="Disordered" evidence="1">
    <location>
        <begin position="208"/>
        <end position="228"/>
    </location>
</feature>
<evidence type="ECO:0000256" key="1">
    <source>
        <dbReference type="SAM" id="MobiDB-lite"/>
    </source>
</evidence>
<evidence type="ECO:0000256" key="2">
    <source>
        <dbReference type="SAM" id="SignalP"/>
    </source>
</evidence>
<dbReference type="AlphaFoldDB" id="A0A6A5WSA5"/>
<dbReference type="Proteomes" id="UP000799779">
    <property type="component" value="Unassembled WGS sequence"/>
</dbReference>
<organism evidence="3 4">
    <name type="scientific">Amniculicola lignicola CBS 123094</name>
    <dbReference type="NCBI Taxonomy" id="1392246"/>
    <lineage>
        <taxon>Eukaryota</taxon>
        <taxon>Fungi</taxon>
        <taxon>Dikarya</taxon>
        <taxon>Ascomycota</taxon>
        <taxon>Pezizomycotina</taxon>
        <taxon>Dothideomycetes</taxon>
        <taxon>Pleosporomycetidae</taxon>
        <taxon>Pleosporales</taxon>
        <taxon>Amniculicolaceae</taxon>
        <taxon>Amniculicola</taxon>
    </lineage>
</organism>
<keyword evidence="4" id="KW-1185">Reference proteome</keyword>
<feature type="signal peptide" evidence="2">
    <location>
        <begin position="1"/>
        <end position="24"/>
    </location>
</feature>
<keyword evidence="2" id="KW-0732">Signal</keyword>
<proteinExistence type="predicted"/>
<dbReference type="EMBL" id="ML977580">
    <property type="protein sequence ID" value="KAF2001955.1"/>
    <property type="molecule type" value="Genomic_DNA"/>
</dbReference>
<evidence type="ECO:0000313" key="4">
    <source>
        <dbReference type="Proteomes" id="UP000799779"/>
    </source>
</evidence>
<feature type="chain" id="PRO_5025670614" evidence="2">
    <location>
        <begin position="25"/>
        <end position="327"/>
    </location>
</feature>